<dbReference type="OrthoDB" id="7376394at2"/>
<keyword evidence="1" id="KW-0732">Signal</keyword>
<proteinExistence type="predicted"/>
<accession>A0A512DMU8</accession>
<sequence>MKFRSHTACLVGISALLASACSQTENMAKPAVAATDTVQTQATVIAINRPEREVILRGEDGTTMGYILDDRVRKFDQIEVGDVVTAQYYEAVAIDVQPAAGRAPDVQDTSTVQRAPLGEKPGASSLRIREITATVAGIDYDNRLVTLRGPTGQVRKVKVGPDVTNLEAVRRGDQVRVRHTEAIAVAVTE</sequence>
<dbReference type="AlphaFoldDB" id="A0A512DMU8"/>
<protein>
    <recommendedName>
        <fullName evidence="4">Lipoprotein</fullName>
    </recommendedName>
</protein>
<dbReference type="RefSeq" id="WP_044426715.1">
    <property type="nucleotide sequence ID" value="NZ_BJYZ01000007.1"/>
</dbReference>
<feature type="chain" id="PRO_5022057526" description="Lipoprotein" evidence="1">
    <location>
        <begin position="21"/>
        <end position="189"/>
    </location>
</feature>
<gene>
    <name evidence="2" type="ORF">SAE02_19440</name>
</gene>
<dbReference type="EMBL" id="BJYZ01000007">
    <property type="protein sequence ID" value="GEO37796.1"/>
    <property type="molecule type" value="Genomic_DNA"/>
</dbReference>
<keyword evidence="3" id="KW-1185">Reference proteome</keyword>
<reference evidence="2 3" key="1">
    <citation type="submission" date="2019-07" db="EMBL/GenBank/DDBJ databases">
        <title>Whole genome shotgun sequence of Skermanella aerolata NBRC 106429.</title>
        <authorList>
            <person name="Hosoyama A."/>
            <person name="Uohara A."/>
            <person name="Ohji S."/>
            <person name="Ichikawa N."/>
        </authorList>
    </citation>
    <scope>NUCLEOTIDE SEQUENCE [LARGE SCALE GENOMIC DNA]</scope>
    <source>
        <strain evidence="2 3">NBRC 106429</strain>
    </source>
</reference>
<evidence type="ECO:0000256" key="1">
    <source>
        <dbReference type="SAM" id="SignalP"/>
    </source>
</evidence>
<name>A0A512DMU8_9PROT</name>
<evidence type="ECO:0000313" key="3">
    <source>
        <dbReference type="Proteomes" id="UP000321523"/>
    </source>
</evidence>
<dbReference type="Proteomes" id="UP000321523">
    <property type="component" value="Unassembled WGS sequence"/>
</dbReference>
<evidence type="ECO:0000313" key="2">
    <source>
        <dbReference type="EMBL" id="GEO37796.1"/>
    </source>
</evidence>
<evidence type="ECO:0008006" key="4">
    <source>
        <dbReference type="Google" id="ProtNLM"/>
    </source>
</evidence>
<organism evidence="2 3">
    <name type="scientific">Skermanella aerolata</name>
    <dbReference type="NCBI Taxonomy" id="393310"/>
    <lineage>
        <taxon>Bacteria</taxon>
        <taxon>Pseudomonadati</taxon>
        <taxon>Pseudomonadota</taxon>
        <taxon>Alphaproteobacteria</taxon>
        <taxon>Rhodospirillales</taxon>
        <taxon>Azospirillaceae</taxon>
        <taxon>Skermanella</taxon>
    </lineage>
</organism>
<feature type="signal peptide" evidence="1">
    <location>
        <begin position="1"/>
        <end position="20"/>
    </location>
</feature>
<dbReference type="PROSITE" id="PS51257">
    <property type="entry name" value="PROKAR_LIPOPROTEIN"/>
    <property type="match status" value="1"/>
</dbReference>
<comment type="caution">
    <text evidence="2">The sequence shown here is derived from an EMBL/GenBank/DDBJ whole genome shotgun (WGS) entry which is preliminary data.</text>
</comment>